<dbReference type="InterPro" id="IPR021729">
    <property type="entry name" value="DUF3298"/>
</dbReference>
<evidence type="ECO:0000256" key="1">
    <source>
        <dbReference type="SAM" id="MobiDB-lite"/>
    </source>
</evidence>
<keyword evidence="5" id="KW-0449">Lipoprotein</keyword>
<dbReference type="Pfam" id="PF11738">
    <property type="entry name" value="DUF3298"/>
    <property type="match status" value="1"/>
</dbReference>
<accession>A0A059FSI3</accession>
<dbReference type="PROSITE" id="PS51257">
    <property type="entry name" value="PROKAR_LIPOPROTEIN"/>
    <property type="match status" value="1"/>
</dbReference>
<evidence type="ECO:0000256" key="2">
    <source>
        <dbReference type="SAM" id="SignalP"/>
    </source>
</evidence>
<dbReference type="OrthoDB" id="4760806at2"/>
<keyword evidence="2" id="KW-0732">Signal</keyword>
<dbReference type="InterPro" id="IPR025303">
    <property type="entry name" value="PdaC"/>
</dbReference>
<feature type="domain" description="Deacetylase PdaC" evidence="4">
    <location>
        <begin position="94"/>
        <end position="157"/>
    </location>
</feature>
<dbReference type="EMBL" id="ARYI01000007">
    <property type="protein sequence ID" value="KCZ93645.1"/>
    <property type="molecule type" value="Genomic_DNA"/>
</dbReference>
<proteinExistence type="predicted"/>
<feature type="region of interest" description="Disordered" evidence="1">
    <location>
        <begin position="23"/>
        <end position="53"/>
    </location>
</feature>
<reference evidence="5 6" key="1">
    <citation type="submission" date="2013-04" db="EMBL/GenBank/DDBJ databases">
        <title>Hyphomonas hirschiana VP5 Genome Sequencing.</title>
        <authorList>
            <person name="Lai Q."/>
            <person name="Shao Z."/>
        </authorList>
    </citation>
    <scope>NUCLEOTIDE SEQUENCE [LARGE SCALE GENOMIC DNA]</scope>
    <source>
        <strain evidence="5 6">VP5</strain>
    </source>
</reference>
<dbReference type="Pfam" id="PF13739">
    <property type="entry name" value="PdaC"/>
    <property type="match status" value="1"/>
</dbReference>
<evidence type="ECO:0000313" key="6">
    <source>
        <dbReference type="Proteomes" id="UP000025061"/>
    </source>
</evidence>
<evidence type="ECO:0000259" key="3">
    <source>
        <dbReference type="Pfam" id="PF11738"/>
    </source>
</evidence>
<feature type="chain" id="PRO_5001572587" evidence="2">
    <location>
        <begin position="22"/>
        <end position="295"/>
    </location>
</feature>
<keyword evidence="6" id="KW-1185">Reference proteome</keyword>
<dbReference type="PATRIC" id="fig|1280951.3.peg.1942"/>
<gene>
    <name evidence="5" type="ORF">HHI_09622</name>
</gene>
<dbReference type="AlphaFoldDB" id="A0A059FSI3"/>
<dbReference type="InterPro" id="IPR037126">
    <property type="entry name" value="PdaC/RsiV-like_sf"/>
</dbReference>
<dbReference type="Proteomes" id="UP000025061">
    <property type="component" value="Unassembled WGS sequence"/>
</dbReference>
<evidence type="ECO:0000259" key="4">
    <source>
        <dbReference type="Pfam" id="PF13739"/>
    </source>
</evidence>
<dbReference type="RefSeq" id="WP_011647961.1">
    <property type="nucleotide sequence ID" value="NZ_ARYI01000007.1"/>
</dbReference>
<evidence type="ECO:0000313" key="5">
    <source>
        <dbReference type="EMBL" id="KCZ93645.1"/>
    </source>
</evidence>
<feature type="domain" description="DUF3298" evidence="3">
    <location>
        <begin position="228"/>
        <end position="269"/>
    </location>
</feature>
<protein>
    <submittedName>
        <fullName evidence="5">Putative lipoprotein</fullName>
    </submittedName>
</protein>
<sequence>MKRLLLTASMAALLLAACAPKTETPADAGASEGAPVVETASSETAEPGPLPADLGSPAFEETAEEYEIRAVVDPQIVAFDEALAQMYFTSARASLDALKEQAVNDSKAAAEQAAANGTENWFRSYFMEFRFEATASEGDIISVLQTVSSYTGGAHPNHALKGMVQQRNVENPIPISAVVADTAAFGERLKSYLTDQKIARAQNDPARDQVTAEVEEILGDNANAGSVWGANYILARSTEAGKFGGITVLFSPYDVGPYAEGAYDITVPASDLSGMLTPDWTARFGGEPVPLAAPL</sequence>
<comment type="caution">
    <text evidence="5">The sequence shown here is derived from an EMBL/GenBank/DDBJ whole genome shotgun (WGS) entry which is preliminary data.</text>
</comment>
<organism evidence="5 6">
    <name type="scientific">Hyphomonas hirschiana VP5</name>
    <dbReference type="NCBI Taxonomy" id="1280951"/>
    <lineage>
        <taxon>Bacteria</taxon>
        <taxon>Pseudomonadati</taxon>
        <taxon>Pseudomonadota</taxon>
        <taxon>Alphaproteobacteria</taxon>
        <taxon>Hyphomonadales</taxon>
        <taxon>Hyphomonadaceae</taxon>
        <taxon>Hyphomonas</taxon>
    </lineage>
</organism>
<dbReference type="Gene3D" id="3.30.565.40">
    <property type="entry name" value="Fervidobacterium nodosum Rt17-B1 like"/>
    <property type="match status" value="1"/>
</dbReference>
<feature type="signal peptide" evidence="2">
    <location>
        <begin position="1"/>
        <end position="21"/>
    </location>
</feature>
<dbReference type="Gene3D" id="3.90.640.20">
    <property type="entry name" value="Heat-shock cognate protein, ATPase"/>
    <property type="match status" value="1"/>
</dbReference>
<name>A0A059FSI3_9PROT</name>